<evidence type="ECO:0000259" key="13">
    <source>
        <dbReference type="PROSITE" id="PS51918"/>
    </source>
</evidence>
<evidence type="ECO:0000256" key="5">
    <source>
        <dbReference type="ARBA" id="ARBA00022723"/>
    </source>
</evidence>
<dbReference type="InterPro" id="IPR007197">
    <property type="entry name" value="rSAM"/>
</dbReference>
<evidence type="ECO:0000256" key="6">
    <source>
        <dbReference type="ARBA" id="ARBA00022741"/>
    </source>
</evidence>
<evidence type="ECO:0000256" key="12">
    <source>
        <dbReference type="ARBA" id="ARBA00048697"/>
    </source>
</evidence>
<evidence type="ECO:0000256" key="2">
    <source>
        <dbReference type="ARBA" id="ARBA00012167"/>
    </source>
</evidence>
<comment type="catalytic activity">
    <reaction evidence="12">
        <text>GTP + AH2 + S-adenosyl-L-methionine = (8S)-3',8-cyclo-7,8-dihydroguanosine 5'-triphosphate + 5'-deoxyadenosine + L-methionine + A + H(+)</text>
        <dbReference type="Rhea" id="RHEA:49576"/>
        <dbReference type="ChEBI" id="CHEBI:13193"/>
        <dbReference type="ChEBI" id="CHEBI:15378"/>
        <dbReference type="ChEBI" id="CHEBI:17319"/>
        <dbReference type="ChEBI" id="CHEBI:17499"/>
        <dbReference type="ChEBI" id="CHEBI:37565"/>
        <dbReference type="ChEBI" id="CHEBI:57844"/>
        <dbReference type="ChEBI" id="CHEBI:59789"/>
        <dbReference type="ChEBI" id="CHEBI:131766"/>
        <dbReference type="EC" id="4.1.99.22"/>
    </reaction>
</comment>
<proteinExistence type="predicted"/>
<keyword evidence="7" id="KW-0408">Iron</keyword>
<dbReference type="PANTHER" id="PTHR22960:SF0">
    <property type="entry name" value="MOLYBDENUM COFACTOR BIOSYNTHESIS PROTEIN 1"/>
    <property type="match status" value="1"/>
</dbReference>
<evidence type="ECO:0000313" key="14">
    <source>
        <dbReference type="EMBL" id="CRL41914.1"/>
    </source>
</evidence>
<dbReference type="GO" id="GO:0006777">
    <property type="term" value="P:Mo-molybdopterin cofactor biosynthetic process"/>
    <property type="evidence" value="ECO:0007669"/>
    <property type="project" value="UniProtKB-KW"/>
</dbReference>
<dbReference type="InterPro" id="IPR058240">
    <property type="entry name" value="rSAM_sf"/>
</dbReference>
<evidence type="ECO:0000256" key="8">
    <source>
        <dbReference type="ARBA" id="ARBA00023014"/>
    </source>
</evidence>
<dbReference type="GO" id="GO:0061798">
    <property type="term" value="F:GTP 3',8'-cyclase activity"/>
    <property type="evidence" value="ECO:0007669"/>
    <property type="project" value="UniProtKB-EC"/>
</dbReference>
<feature type="domain" description="Radical SAM core" evidence="13">
    <location>
        <begin position="4"/>
        <end position="234"/>
    </location>
</feature>
<keyword evidence="3" id="KW-0004">4Fe-4S</keyword>
<evidence type="ECO:0000256" key="7">
    <source>
        <dbReference type="ARBA" id="ARBA00023004"/>
    </source>
</evidence>
<name>A0A0M6WXG2_9FIRM</name>
<evidence type="ECO:0000256" key="10">
    <source>
        <dbReference type="ARBA" id="ARBA00023150"/>
    </source>
</evidence>
<keyword evidence="9" id="KW-0342">GTP-binding</keyword>
<dbReference type="PROSITE" id="PS51918">
    <property type="entry name" value="RADICAL_SAM"/>
    <property type="match status" value="1"/>
</dbReference>
<keyword evidence="10" id="KW-0501">Molybdenum cofactor biosynthesis</keyword>
<dbReference type="GO" id="GO:0061799">
    <property type="term" value="F:cyclic pyranopterin monophosphate synthase activity"/>
    <property type="evidence" value="ECO:0007669"/>
    <property type="project" value="TreeGrafter"/>
</dbReference>
<dbReference type="Proteomes" id="UP000049828">
    <property type="component" value="Unassembled WGS sequence"/>
</dbReference>
<dbReference type="SFLD" id="SFLDS00029">
    <property type="entry name" value="Radical_SAM"/>
    <property type="match status" value="1"/>
</dbReference>
<evidence type="ECO:0000256" key="4">
    <source>
        <dbReference type="ARBA" id="ARBA00022691"/>
    </source>
</evidence>
<dbReference type="SUPFAM" id="SSF102114">
    <property type="entry name" value="Radical SAM enzymes"/>
    <property type="match status" value="1"/>
</dbReference>
<dbReference type="EC" id="4.1.99.22" evidence="2"/>
<reference evidence="15" key="1">
    <citation type="submission" date="2015-05" db="EMBL/GenBank/DDBJ databases">
        <authorList>
            <consortium name="Pathogen Informatics"/>
        </authorList>
    </citation>
    <scope>NUCLEOTIDE SEQUENCE [LARGE SCALE GENOMIC DNA]</scope>
    <source>
        <strain evidence="15">L1-83</strain>
    </source>
</reference>
<keyword evidence="15" id="KW-1185">Reference proteome</keyword>
<dbReference type="InterPro" id="IPR006638">
    <property type="entry name" value="Elp3/MiaA/NifB-like_rSAM"/>
</dbReference>
<evidence type="ECO:0000256" key="1">
    <source>
        <dbReference type="ARBA" id="ARBA00001966"/>
    </source>
</evidence>
<dbReference type="InterPro" id="IPR050105">
    <property type="entry name" value="MoCo_biosynth_MoaA/MoaC"/>
</dbReference>
<dbReference type="InterPro" id="IPR000385">
    <property type="entry name" value="MoaA_NifB_PqqE_Fe-S-bd_CS"/>
</dbReference>
<dbReference type="GO" id="GO:0046872">
    <property type="term" value="F:metal ion binding"/>
    <property type="evidence" value="ECO:0007669"/>
    <property type="project" value="UniProtKB-KW"/>
</dbReference>
<dbReference type="Pfam" id="PF04055">
    <property type="entry name" value="Radical_SAM"/>
    <property type="match status" value="1"/>
</dbReference>
<dbReference type="PANTHER" id="PTHR22960">
    <property type="entry name" value="MOLYBDOPTERIN COFACTOR SYNTHESIS PROTEIN A"/>
    <property type="match status" value="1"/>
</dbReference>
<dbReference type="GO" id="GO:0051539">
    <property type="term" value="F:4 iron, 4 sulfur cluster binding"/>
    <property type="evidence" value="ECO:0007669"/>
    <property type="project" value="UniProtKB-KW"/>
</dbReference>
<comment type="cofactor">
    <cofactor evidence="1">
        <name>[4Fe-4S] cluster</name>
        <dbReference type="ChEBI" id="CHEBI:49883"/>
    </cofactor>
</comment>
<dbReference type="RefSeq" id="WP_021922263.1">
    <property type="nucleotide sequence ID" value="NZ_CVRS01000096.1"/>
</dbReference>
<dbReference type="STRING" id="360807.ERS852392_03260"/>
<dbReference type="GO" id="GO:0005525">
    <property type="term" value="F:GTP binding"/>
    <property type="evidence" value="ECO:0007669"/>
    <property type="project" value="UniProtKB-KW"/>
</dbReference>
<dbReference type="UniPathway" id="UPA00344"/>
<dbReference type="InterPro" id="IPR013785">
    <property type="entry name" value="Aldolase_TIM"/>
</dbReference>
<dbReference type="InterPro" id="IPR013483">
    <property type="entry name" value="MoaA"/>
</dbReference>
<dbReference type="Gene3D" id="3.20.20.70">
    <property type="entry name" value="Aldolase class I"/>
    <property type="match status" value="1"/>
</dbReference>
<dbReference type="SFLD" id="SFLDG01383">
    <property type="entry name" value="cyclic_pyranopterin_phosphate"/>
    <property type="match status" value="1"/>
</dbReference>
<gene>
    <name evidence="14" type="ORF">RIL183_30281</name>
</gene>
<dbReference type="InterPro" id="IPR010505">
    <property type="entry name" value="MoaA_twitch"/>
</dbReference>
<keyword evidence="11" id="KW-0456">Lyase</keyword>
<evidence type="ECO:0000256" key="11">
    <source>
        <dbReference type="ARBA" id="ARBA00023239"/>
    </source>
</evidence>
<dbReference type="SFLD" id="SFLDG01386">
    <property type="entry name" value="main_SPASM_domain-containing"/>
    <property type="match status" value="1"/>
</dbReference>
<keyword evidence="8" id="KW-0411">Iron-sulfur</keyword>
<dbReference type="SFLD" id="SFLDG01067">
    <property type="entry name" value="SPASM/twitch_domain_containing"/>
    <property type="match status" value="1"/>
</dbReference>
<accession>A0A0M6WXG2</accession>
<evidence type="ECO:0000256" key="3">
    <source>
        <dbReference type="ARBA" id="ARBA00022485"/>
    </source>
</evidence>
<dbReference type="CDD" id="cd21117">
    <property type="entry name" value="Twitch_MoaA"/>
    <property type="match status" value="1"/>
</dbReference>
<evidence type="ECO:0000313" key="15">
    <source>
        <dbReference type="Proteomes" id="UP000049828"/>
    </source>
</evidence>
<dbReference type="OrthoDB" id="9763993at2"/>
<dbReference type="AlphaFoldDB" id="A0A0M6WXG2"/>
<dbReference type="Pfam" id="PF06463">
    <property type="entry name" value="Mob_synth_C"/>
    <property type="match status" value="1"/>
</dbReference>
<keyword evidence="4" id="KW-0949">S-adenosyl-L-methionine</keyword>
<dbReference type="SMART" id="SM00729">
    <property type="entry name" value="Elp3"/>
    <property type="match status" value="1"/>
</dbReference>
<sequence>MLDQYSRNIDYIRISVTDRCNLRCIYCMPQTSKTYLRQEELLTYDEIVKLAGIYRSLGIKNVKLTGGEPLVREHVEELIFRLKKECDMEKVTLTTNGILLEQQLDGLVKAGLDGVNISLDTLNPEHYNSLTGGCHVDRNPFDGNLEVVLRGMRKAQKQAGISVKVNCVLMHQTREELLALAELAKDGVNVRFIELMPIGQGKEKHTLKEEEVRQILCETYGTIRPCVEKLGSGPAHYRKIDGFEGKIGFISAISHKFCSGCNRVRMTADGFLKPCLQYETGMDLRTLLRDGVSDAELKAQIEMTITQKPKCHHFGEINEPERTEHRGMSEIGG</sequence>
<dbReference type="NCBIfam" id="TIGR02666">
    <property type="entry name" value="moaA"/>
    <property type="match status" value="1"/>
</dbReference>
<dbReference type="InterPro" id="IPR040064">
    <property type="entry name" value="MoaA-like"/>
</dbReference>
<keyword evidence="5" id="KW-0479">Metal-binding</keyword>
<keyword evidence="6" id="KW-0547">Nucleotide-binding</keyword>
<dbReference type="CDD" id="cd01335">
    <property type="entry name" value="Radical_SAM"/>
    <property type="match status" value="1"/>
</dbReference>
<organism evidence="14 15">
    <name type="scientific">Roseburia inulinivorans</name>
    <dbReference type="NCBI Taxonomy" id="360807"/>
    <lineage>
        <taxon>Bacteria</taxon>
        <taxon>Bacillati</taxon>
        <taxon>Bacillota</taxon>
        <taxon>Clostridia</taxon>
        <taxon>Lachnospirales</taxon>
        <taxon>Lachnospiraceae</taxon>
        <taxon>Roseburia</taxon>
    </lineage>
</organism>
<dbReference type="EMBL" id="CVRS01000096">
    <property type="protein sequence ID" value="CRL41914.1"/>
    <property type="molecule type" value="Genomic_DNA"/>
</dbReference>
<dbReference type="PROSITE" id="PS01305">
    <property type="entry name" value="MOAA_NIFB_PQQE"/>
    <property type="match status" value="1"/>
</dbReference>
<protein>
    <recommendedName>
        <fullName evidence="2">GTP 3',8-cyclase</fullName>
        <ecNumber evidence="2">4.1.99.22</ecNumber>
    </recommendedName>
</protein>
<evidence type="ECO:0000256" key="9">
    <source>
        <dbReference type="ARBA" id="ARBA00023134"/>
    </source>
</evidence>